<dbReference type="AlphaFoldDB" id="W1RYR8"/>
<feature type="region of interest" description="Disordered" evidence="1">
    <location>
        <begin position="1"/>
        <end position="20"/>
    </location>
</feature>
<evidence type="ECO:0000259" key="2">
    <source>
        <dbReference type="Pfam" id="PF06048"/>
    </source>
</evidence>
<dbReference type="Pfam" id="PF06048">
    <property type="entry name" value="DUF927"/>
    <property type="match status" value="1"/>
</dbReference>
<accession>W1RYR8</accession>
<gene>
    <name evidence="3" type="ORF">D104_10395</name>
</gene>
<evidence type="ECO:0000256" key="1">
    <source>
        <dbReference type="SAM" id="MobiDB-lite"/>
    </source>
</evidence>
<keyword evidence="4" id="KW-1185">Reference proteome</keyword>
<dbReference type="eggNOG" id="COG5519">
    <property type="taxonomic scope" value="Bacteria"/>
</dbReference>
<feature type="compositionally biased region" description="Polar residues" evidence="1">
    <location>
        <begin position="10"/>
        <end position="20"/>
    </location>
</feature>
<dbReference type="STRING" id="1208321.D104_10395"/>
<dbReference type="EMBL" id="AYOZ01000021">
    <property type="protein sequence ID" value="ETI59993.1"/>
    <property type="molecule type" value="Genomic_DNA"/>
</dbReference>
<proteinExistence type="predicted"/>
<feature type="domain" description="DUF927" evidence="2">
    <location>
        <begin position="47"/>
        <end position="310"/>
    </location>
</feature>
<dbReference type="Proteomes" id="UP000018857">
    <property type="component" value="Unassembled WGS sequence"/>
</dbReference>
<evidence type="ECO:0000313" key="4">
    <source>
        <dbReference type="Proteomes" id="UP000018857"/>
    </source>
</evidence>
<organism evidence="3 4">
    <name type="scientific">Marinomonas profundimaris</name>
    <dbReference type="NCBI Taxonomy" id="1208321"/>
    <lineage>
        <taxon>Bacteria</taxon>
        <taxon>Pseudomonadati</taxon>
        <taxon>Pseudomonadota</taxon>
        <taxon>Gammaproteobacteria</taxon>
        <taxon>Oceanospirillales</taxon>
        <taxon>Oceanospirillaceae</taxon>
        <taxon>Marinomonas</taxon>
    </lineage>
</organism>
<dbReference type="PATRIC" id="fig|1208321.3.peg.2062"/>
<protein>
    <submittedName>
        <fullName evidence="3">Membrane protein</fullName>
    </submittedName>
</protein>
<evidence type="ECO:0000313" key="3">
    <source>
        <dbReference type="EMBL" id="ETI59993.1"/>
    </source>
</evidence>
<comment type="caution">
    <text evidence="3">The sequence shown here is derived from an EMBL/GenBank/DDBJ whole genome shotgun (WGS) entry which is preliminary data.</text>
</comment>
<name>W1RYR8_9GAMM</name>
<dbReference type="InterPro" id="IPR009270">
    <property type="entry name" value="DUF927"/>
</dbReference>
<sequence length="583" mass="64310">MLLMAADKPSASNQLSASDMPSNAPTLPAGFAYNAQNWLVMQPAGQDSPVKICSWLQVAARTRDPQGDNYGYLLHWLDDDNRHRYWAMPAELLAGDGSEYRRILLSRGMRLSNSVKARQLLSLFIQQMGELATQKAISVNCIGWHHHAYVHPRLTFYPSEHSNNPRMVLQTMHPIEGFIQQGSSDTWRQHVGRYCLDNPLLIVGVCAALAAPLLHLCGVDGFGLHLYGASSTGKTAALYPALSVWGEPNQLRHSWRATANGLEGTALAHNDALLALDEMGEVDPKEAGDVAYMLANGQGKTRAGKYGEMRLPACWRLVFLSTGEVTLESHLASIGKRVKAGQQVRVIDLSADAGAQMGVFNHSHGMNAADLADHLKQQSRQHYGSLALEWLRYLTQNSLQVRPVFQNVRQHFLASLPTEADGQVRRVAEKFALLASAGLLAIQAKVLDWPTQSVEAACLSQLNQWILARGGVAANEDQQAIRQVRSFIEQHGESRFTLKQTGYSSQVRQRAGWLDTSGPQTLYLFYPTGWREATEGLSPDRAAKALMAAGYLIPDGNRPQRKVSLPDNTRPRMYCVKGSILDD</sequence>
<reference evidence="3 4" key="1">
    <citation type="journal article" date="2014" name="Genome Announc.">
        <title>Draft Genome Sequence of Marinomonas sp. Strain D104, a Polycyclic Aromatic Hydrocarbon-Degrading Bacterium from the Deep-Sea Sediment of the Arctic Ocean.</title>
        <authorList>
            <person name="Dong C."/>
            <person name="Bai X."/>
            <person name="Lai Q."/>
            <person name="Xie Y."/>
            <person name="Chen X."/>
            <person name="Shao Z."/>
        </authorList>
    </citation>
    <scope>NUCLEOTIDE SEQUENCE [LARGE SCALE GENOMIC DNA]</scope>
    <source>
        <strain evidence="3 4">D104</strain>
    </source>
</reference>